<dbReference type="InterPro" id="IPR037143">
    <property type="entry name" value="4-PPantetheinyl_Trfase_dom_sf"/>
</dbReference>
<evidence type="ECO:0000256" key="2">
    <source>
        <dbReference type="ARBA" id="ARBA00022723"/>
    </source>
</evidence>
<dbReference type="Gene3D" id="3.90.470.20">
    <property type="entry name" value="4'-phosphopantetheinyl transferase domain"/>
    <property type="match status" value="1"/>
</dbReference>
<dbReference type="InterPro" id="IPR004568">
    <property type="entry name" value="Ppantetheine-prot_Trfase_dom"/>
</dbReference>
<proteinExistence type="predicted"/>
<accession>A0A366KC97</accession>
<evidence type="ECO:0000256" key="3">
    <source>
        <dbReference type="ARBA" id="ARBA00022842"/>
    </source>
</evidence>
<protein>
    <submittedName>
        <fullName evidence="5">4'-phosphopantetheinyl transferase</fullName>
    </submittedName>
</protein>
<dbReference type="Pfam" id="PF01648">
    <property type="entry name" value="ACPS"/>
    <property type="match status" value="1"/>
</dbReference>
<dbReference type="GO" id="GO:0008897">
    <property type="term" value="F:holo-[acyl-carrier-protein] synthase activity"/>
    <property type="evidence" value="ECO:0007669"/>
    <property type="project" value="InterPro"/>
</dbReference>
<evidence type="ECO:0000313" key="5">
    <source>
        <dbReference type="EMBL" id="RBP99350.1"/>
    </source>
</evidence>
<reference evidence="5 6" key="1">
    <citation type="submission" date="2017-10" db="EMBL/GenBank/DDBJ databases">
        <title>Bifidobacterium xylocopum sp. nov. and Bifidobacterium aemilianum sp. nov., from the carpenter bee (Xylocopa violacea) digestive tract.</title>
        <authorList>
            <person name="Alberoni D."/>
            <person name="Baffoni L."/>
            <person name="Di Gioia D."/>
            <person name="Gaggia F."/>
            <person name="Biavati B."/>
        </authorList>
    </citation>
    <scope>NUCLEOTIDE SEQUENCE [LARGE SCALE GENOMIC DNA]</scope>
    <source>
        <strain evidence="5 6">XV2</strain>
    </source>
</reference>
<gene>
    <name evidence="5" type="ORF">CRD59_03865</name>
</gene>
<keyword evidence="1 5" id="KW-0808">Transferase</keyword>
<dbReference type="NCBIfam" id="TIGR00556">
    <property type="entry name" value="pantethn_trn"/>
    <property type="match status" value="1"/>
</dbReference>
<dbReference type="RefSeq" id="WP_113853303.1">
    <property type="nucleotide sequence ID" value="NZ_PDCH01000006.1"/>
</dbReference>
<keyword evidence="2" id="KW-0479">Metal-binding</keyword>
<dbReference type="OrthoDB" id="517356at2"/>
<evidence type="ECO:0000256" key="1">
    <source>
        <dbReference type="ARBA" id="ARBA00022679"/>
    </source>
</evidence>
<evidence type="ECO:0000313" key="6">
    <source>
        <dbReference type="Proteomes" id="UP000252345"/>
    </source>
</evidence>
<feature type="domain" description="4'-phosphopantetheinyl transferase" evidence="4">
    <location>
        <begin position="5"/>
        <end position="112"/>
    </location>
</feature>
<keyword evidence="6" id="KW-1185">Reference proteome</keyword>
<evidence type="ECO:0000259" key="4">
    <source>
        <dbReference type="Pfam" id="PF01648"/>
    </source>
</evidence>
<sequence>MDIMGLGHDVVNVETFGGQLAGPGSHMGDLFSPRELRQCHERARLKGDDEAVHLSARWAGKEAVLKAWSAALGSGPAPYTIDRFPWAAIEILDDSRSRPGVYLSDRVNARLYESVACAGSLSWLISLTHDGPVASAVVMLGSLHT</sequence>
<dbReference type="EMBL" id="PDCH01000006">
    <property type="protein sequence ID" value="RBP99350.1"/>
    <property type="molecule type" value="Genomic_DNA"/>
</dbReference>
<keyword evidence="3" id="KW-0460">Magnesium</keyword>
<dbReference type="Proteomes" id="UP000252345">
    <property type="component" value="Unassembled WGS sequence"/>
</dbReference>
<dbReference type="SUPFAM" id="SSF56214">
    <property type="entry name" value="4'-phosphopantetheinyl transferase"/>
    <property type="match status" value="1"/>
</dbReference>
<dbReference type="GO" id="GO:0000287">
    <property type="term" value="F:magnesium ion binding"/>
    <property type="evidence" value="ECO:0007669"/>
    <property type="project" value="InterPro"/>
</dbReference>
<dbReference type="InterPro" id="IPR008278">
    <property type="entry name" value="4-PPantetheinyl_Trfase_dom"/>
</dbReference>
<organism evidence="5 6">
    <name type="scientific">Bifidobacterium xylocopae</name>
    <dbReference type="NCBI Taxonomy" id="2493119"/>
    <lineage>
        <taxon>Bacteria</taxon>
        <taxon>Bacillati</taxon>
        <taxon>Actinomycetota</taxon>
        <taxon>Actinomycetes</taxon>
        <taxon>Bifidobacteriales</taxon>
        <taxon>Bifidobacteriaceae</taxon>
        <taxon>Bifidobacterium</taxon>
    </lineage>
</organism>
<name>A0A366KC97_9BIFI</name>
<dbReference type="AlphaFoldDB" id="A0A366KC97"/>
<dbReference type="GO" id="GO:0006633">
    <property type="term" value="P:fatty acid biosynthetic process"/>
    <property type="evidence" value="ECO:0007669"/>
    <property type="project" value="InterPro"/>
</dbReference>
<comment type="caution">
    <text evidence="5">The sequence shown here is derived from an EMBL/GenBank/DDBJ whole genome shotgun (WGS) entry which is preliminary data.</text>
</comment>